<evidence type="ECO:0000313" key="2">
    <source>
        <dbReference type="EMBL" id="RIQ30261.1"/>
    </source>
</evidence>
<reference evidence="2 3" key="1">
    <citation type="submission" date="2018-09" db="EMBL/GenBank/DDBJ databases">
        <title>Isolation, diversity and antifungal activity of actinobacteria from wheat.</title>
        <authorList>
            <person name="Han C."/>
        </authorList>
    </citation>
    <scope>NUCLEOTIDE SEQUENCE [LARGE SCALE GENOMIC DNA]</scope>
    <source>
        <strain evidence="2 3">NEAU-YY265</strain>
    </source>
</reference>
<keyword evidence="3" id="KW-1185">Reference proteome</keyword>
<feature type="transmembrane region" description="Helical" evidence="1">
    <location>
        <begin position="342"/>
        <end position="361"/>
    </location>
</feature>
<evidence type="ECO:0000313" key="3">
    <source>
        <dbReference type="Proteomes" id="UP000284057"/>
    </source>
</evidence>
<name>A0A418KTU0_9ACTN</name>
<comment type="caution">
    <text evidence="2">The sequence shown here is derived from an EMBL/GenBank/DDBJ whole genome shotgun (WGS) entry which is preliminary data.</text>
</comment>
<evidence type="ECO:0000256" key="1">
    <source>
        <dbReference type="SAM" id="Phobius"/>
    </source>
</evidence>
<feature type="transmembrane region" description="Helical" evidence="1">
    <location>
        <begin position="60"/>
        <end position="80"/>
    </location>
</feature>
<accession>A0A418KTU0</accession>
<organism evidence="2 3">
    <name type="scientific">Jiangella rhizosphaerae</name>
    <dbReference type="NCBI Taxonomy" id="2293569"/>
    <lineage>
        <taxon>Bacteria</taxon>
        <taxon>Bacillati</taxon>
        <taxon>Actinomycetota</taxon>
        <taxon>Actinomycetes</taxon>
        <taxon>Jiangellales</taxon>
        <taxon>Jiangellaceae</taxon>
        <taxon>Jiangella</taxon>
    </lineage>
</organism>
<protein>
    <submittedName>
        <fullName evidence="2">Uncharacterized protein</fullName>
    </submittedName>
</protein>
<feature type="transmembrane region" description="Helical" evidence="1">
    <location>
        <begin position="312"/>
        <end position="330"/>
    </location>
</feature>
<dbReference type="Proteomes" id="UP000284057">
    <property type="component" value="Unassembled WGS sequence"/>
</dbReference>
<dbReference type="AlphaFoldDB" id="A0A418KTU0"/>
<feature type="transmembrane region" description="Helical" evidence="1">
    <location>
        <begin position="22"/>
        <end position="40"/>
    </location>
</feature>
<dbReference type="EMBL" id="QUAL01000057">
    <property type="protein sequence ID" value="RIQ30261.1"/>
    <property type="molecule type" value="Genomic_DNA"/>
</dbReference>
<keyword evidence="1" id="KW-1133">Transmembrane helix</keyword>
<keyword evidence="1" id="KW-0472">Membrane</keyword>
<feature type="transmembrane region" description="Helical" evidence="1">
    <location>
        <begin position="112"/>
        <end position="135"/>
    </location>
</feature>
<sequence>MQAALGSIHDVERSGERLMGRFAIGMVLLGTVMWLCTGALRGGSAPLSRSWVWDAVGPLLAMLWIGALISAVVVPVSIWLRVWRRPSGQSIDEALRRSWKWIDPAPMDRWEAILGGTLVPVLYLALLGLTAGPLWRSSPFGEWNVVVAPLVTFVIFVSLAIVCATAVLMRHRPDPRDRLVEALFETYVAAIGGSDIATVSPPAEAADWRRSRTERVRLARRLEAAAIGVERNLKRVAPIDLADSRKHANDLGGRIAAGFRIHARAVLLGGRERDDALAPALADGLVAASRGRWEELAKAEPASATPRIISSVLERVAIAAVLAGAGLLLAHQFADVQVQEQIRGVFFSAAVLAVVAPRSAVREVADKMRQALIVIGR</sequence>
<feature type="transmembrane region" description="Helical" evidence="1">
    <location>
        <begin position="147"/>
        <end position="169"/>
    </location>
</feature>
<gene>
    <name evidence="2" type="ORF">DY240_07345</name>
</gene>
<proteinExistence type="predicted"/>
<keyword evidence="1" id="KW-0812">Transmembrane</keyword>